<feature type="transmembrane region" description="Helical" evidence="5">
    <location>
        <begin position="122"/>
        <end position="142"/>
    </location>
</feature>
<dbReference type="GO" id="GO:0008270">
    <property type="term" value="F:zinc ion binding"/>
    <property type="evidence" value="ECO:0007669"/>
    <property type="project" value="UniProtKB-KW"/>
</dbReference>
<feature type="domain" description="RING-CH-type" evidence="6">
    <location>
        <begin position="47"/>
        <end position="110"/>
    </location>
</feature>
<keyword evidence="3" id="KW-0862">Zinc</keyword>
<evidence type="ECO:0000256" key="5">
    <source>
        <dbReference type="SAM" id="Phobius"/>
    </source>
</evidence>
<feature type="transmembrane region" description="Helical" evidence="5">
    <location>
        <begin position="243"/>
        <end position="262"/>
    </location>
</feature>
<feature type="region of interest" description="Disordered" evidence="4">
    <location>
        <begin position="1"/>
        <end position="27"/>
    </location>
</feature>
<dbReference type="EMBL" id="JAGPXC010000002">
    <property type="protein sequence ID" value="KAH6656775.1"/>
    <property type="molecule type" value="Genomic_DNA"/>
</dbReference>
<dbReference type="SUPFAM" id="SSF57850">
    <property type="entry name" value="RING/U-box"/>
    <property type="match status" value="1"/>
</dbReference>
<accession>A0A9P8URM3</accession>
<dbReference type="AlphaFoldDB" id="A0A9P8URM3"/>
<dbReference type="CDD" id="cd16495">
    <property type="entry name" value="RING_CH-C4HC3_MARCH"/>
    <property type="match status" value="1"/>
</dbReference>
<evidence type="ECO:0000256" key="1">
    <source>
        <dbReference type="ARBA" id="ARBA00022723"/>
    </source>
</evidence>
<organism evidence="7 8">
    <name type="scientific">Truncatella angustata</name>
    <dbReference type="NCBI Taxonomy" id="152316"/>
    <lineage>
        <taxon>Eukaryota</taxon>
        <taxon>Fungi</taxon>
        <taxon>Dikarya</taxon>
        <taxon>Ascomycota</taxon>
        <taxon>Pezizomycotina</taxon>
        <taxon>Sordariomycetes</taxon>
        <taxon>Xylariomycetidae</taxon>
        <taxon>Amphisphaeriales</taxon>
        <taxon>Sporocadaceae</taxon>
        <taxon>Truncatella</taxon>
    </lineage>
</organism>
<feature type="transmembrane region" description="Helical" evidence="5">
    <location>
        <begin position="199"/>
        <end position="222"/>
    </location>
</feature>
<evidence type="ECO:0000313" key="8">
    <source>
        <dbReference type="Proteomes" id="UP000758603"/>
    </source>
</evidence>
<keyword evidence="2" id="KW-0863">Zinc-finger</keyword>
<keyword evidence="8" id="KW-1185">Reference proteome</keyword>
<protein>
    <recommendedName>
        <fullName evidence="6">RING-CH-type domain-containing protein</fullName>
    </recommendedName>
</protein>
<evidence type="ECO:0000313" key="7">
    <source>
        <dbReference type="EMBL" id="KAH6656775.1"/>
    </source>
</evidence>
<dbReference type="PANTHER" id="PTHR46347:SF1">
    <property type="entry name" value="RING_FYVE_PHD ZINC FINGER SUPERFAMILY PROTEIN"/>
    <property type="match status" value="1"/>
</dbReference>
<gene>
    <name evidence="7" type="ORF">BKA67DRAFT_655084</name>
</gene>
<dbReference type="Gene3D" id="3.30.40.10">
    <property type="entry name" value="Zinc/RING finger domain, C3HC4 (zinc finger)"/>
    <property type="match status" value="1"/>
</dbReference>
<evidence type="ECO:0000256" key="4">
    <source>
        <dbReference type="SAM" id="MobiDB-lite"/>
    </source>
</evidence>
<keyword evidence="5" id="KW-0812">Transmembrane</keyword>
<reference evidence="7" key="1">
    <citation type="journal article" date="2021" name="Nat. Commun.">
        <title>Genetic determinants of endophytism in the Arabidopsis root mycobiome.</title>
        <authorList>
            <person name="Mesny F."/>
            <person name="Miyauchi S."/>
            <person name="Thiergart T."/>
            <person name="Pickel B."/>
            <person name="Atanasova L."/>
            <person name="Karlsson M."/>
            <person name="Huettel B."/>
            <person name="Barry K.W."/>
            <person name="Haridas S."/>
            <person name="Chen C."/>
            <person name="Bauer D."/>
            <person name="Andreopoulos W."/>
            <person name="Pangilinan J."/>
            <person name="LaButti K."/>
            <person name="Riley R."/>
            <person name="Lipzen A."/>
            <person name="Clum A."/>
            <person name="Drula E."/>
            <person name="Henrissat B."/>
            <person name="Kohler A."/>
            <person name="Grigoriev I.V."/>
            <person name="Martin F.M."/>
            <person name="Hacquard S."/>
        </authorList>
    </citation>
    <scope>NUCLEOTIDE SEQUENCE</scope>
    <source>
        <strain evidence="7">MPI-SDFR-AT-0073</strain>
    </source>
</reference>
<comment type="caution">
    <text evidence="7">The sequence shown here is derived from an EMBL/GenBank/DDBJ whole genome shotgun (WGS) entry which is preliminary data.</text>
</comment>
<dbReference type="PROSITE" id="PS51292">
    <property type="entry name" value="ZF_RING_CH"/>
    <property type="match status" value="1"/>
</dbReference>
<evidence type="ECO:0000256" key="3">
    <source>
        <dbReference type="ARBA" id="ARBA00022833"/>
    </source>
</evidence>
<dbReference type="InterPro" id="IPR011016">
    <property type="entry name" value="Znf_RING-CH"/>
</dbReference>
<keyword evidence="1" id="KW-0479">Metal-binding</keyword>
<proteinExistence type="predicted"/>
<dbReference type="Proteomes" id="UP000758603">
    <property type="component" value="Unassembled WGS sequence"/>
</dbReference>
<feature type="region of interest" description="Disordered" evidence="4">
    <location>
        <begin position="279"/>
        <end position="336"/>
    </location>
</feature>
<dbReference type="PANTHER" id="PTHR46347">
    <property type="entry name" value="RING/FYVE/PHD ZINC FINGER SUPERFAMILY PROTEIN"/>
    <property type="match status" value="1"/>
</dbReference>
<dbReference type="Pfam" id="PF12906">
    <property type="entry name" value="RINGv"/>
    <property type="match status" value="1"/>
</dbReference>
<dbReference type="OrthoDB" id="264354at2759"/>
<dbReference type="RefSeq" id="XP_045961009.1">
    <property type="nucleotide sequence ID" value="XM_046106679.1"/>
</dbReference>
<name>A0A9P8URM3_9PEZI</name>
<sequence>MDFPDDGYEAATDGDREHDEPRPHGNPVECNICRDVVYPTYQEPEFLDKIRGKPLRKVYENDAGRLICPCKCSGSIKWTHESCLQEWRYSQAGTDNQWKCSRCGYQYRFERMDWARRLRSPVLAFVLAIAIVLLTVFLLGFVGDRILDLWLDPVGTVYDVFGGEADTWDLDMDLDGALGGIPIPEIDEEGWGFHFLKGLFSLGLVGFVKAFLAMSPFQWWNLRTSGIVGGGARRRGTGRDRLEDVNLMLVVIGAATFFWAVWKGTRKWTQKALDKTSERIMNAQPVDDDDDDDDVDEDAAERNGTPDTPNAAPETTEPVEATQPAATEDPVDTAEFDFELKPKLRRGFL</sequence>
<dbReference type="SMART" id="SM00744">
    <property type="entry name" value="RINGv"/>
    <property type="match status" value="1"/>
</dbReference>
<evidence type="ECO:0000259" key="6">
    <source>
        <dbReference type="PROSITE" id="PS51292"/>
    </source>
</evidence>
<feature type="compositionally biased region" description="Basic and acidic residues" evidence="4">
    <location>
        <begin position="13"/>
        <end position="23"/>
    </location>
</feature>
<feature type="compositionally biased region" description="Acidic residues" evidence="4">
    <location>
        <begin position="286"/>
        <end position="299"/>
    </location>
</feature>
<dbReference type="InterPro" id="IPR013083">
    <property type="entry name" value="Znf_RING/FYVE/PHD"/>
</dbReference>
<evidence type="ECO:0000256" key="2">
    <source>
        <dbReference type="ARBA" id="ARBA00022771"/>
    </source>
</evidence>
<keyword evidence="5" id="KW-1133">Transmembrane helix</keyword>
<keyword evidence="5" id="KW-0472">Membrane</keyword>
<dbReference type="GeneID" id="70135570"/>